<feature type="compositionally biased region" description="Basic and acidic residues" evidence="2">
    <location>
        <begin position="1442"/>
        <end position="1451"/>
    </location>
</feature>
<name>A0ABD2M364_9BILA</name>
<accession>A0ABD2M364</accession>
<dbReference type="Proteomes" id="UP001620626">
    <property type="component" value="Unassembled WGS sequence"/>
</dbReference>
<feature type="region of interest" description="Disordered" evidence="2">
    <location>
        <begin position="1422"/>
        <end position="1518"/>
    </location>
</feature>
<reference evidence="5 6" key="1">
    <citation type="submission" date="2024-10" db="EMBL/GenBank/DDBJ databases">
        <authorList>
            <person name="Kim D."/>
        </authorList>
    </citation>
    <scope>NUCLEOTIDE SEQUENCE [LARGE SCALE GENOMIC DNA]</scope>
    <source>
        <strain evidence="5">BH-2024</strain>
    </source>
</reference>
<dbReference type="SUPFAM" id="SSF50978">
    <property type="entry name" value="WD40 repeat-like"/>
    <property type="match status" value="2"/>
</dbReference>
<dbReference type="SMART" id="SM00028">
    <property type="entry name" value="TPR"/>
    <property type="match status" value="6"/>
</dbReference>
<dbReference type="Gene3D" id="2.130.10.10">
    <property type="entry name" value="YVTN repeat-like/Quinoprotein amine dehydrogenase"/>
    <property type="match status" value="2"/>
</dbReference>
<evidence type="ECO:0000259" key="3">
    <source>
        <dbReference type="Pfam" id="PF04192"/>
    </source>
</evidence>
<feature type="region of interest" description="Disordered" evidence="2">
    <location>
        <begin position="1551"/>
        <end position="1571"/>
    </location>
</feature>
<keyword evidence="1" id="KW-0853">WD repeat</keyword>
<evidence type="ECO:0000259" key="4">
    <source>
        <dbReference type="Pfam" id="PF25171"/>
    </source>
</evidence>
<evidence type="ECO:0000313" key="5">
    <source>
        <dbReference type="EMBL" id="KAL3121958.1"/>
    </source>
</evidence>
<feature type="region of interest" description="Disordered" evidence="2">
    <location>
        <begin position="1596"/>
        <end position="1638"/>
    </location>
</feature>
<dbReference type="InterPro" id="IPR011990">
    <property type="entry name" value="TPR-like_helical_dom_sf"/>
</dbReference>
<feature type="compositionally biased region" description="Acidic residues" evidence="2">
    <location>
        <begin position="1452"/>
        <end position="1463"/>
    </location>
</feature>
<feature type="compositionally biased region" description="Acidic residues" evidence="2">
    <location>
        <begin position="1497"/>
        <end position="1506"/>
    </location>
</feature>
<feature type="repeat" description="WD" evidence="1">
    <location>
        <begin position="846"/>
        <end position="868"/>
    </location>
</feature>
<comment type="caution">
    <text evidence="5">The sequence shown here is derived from an EMBL/GenBank/DDBJ whole genome shotgun (WGS) entry which is preliminary data.</text>
</comment>
<feature type="repeat" description="WD" evidence="1">
    <location>
        <begin position="913"/>
        <end position="955"/>
    </location>
</feature>
<feature type="repeat" description="WD" evidence="1">
    <location>
        <begin position="1309"/>
        <end position="1343"/>
    </location>
</feature>
<feature type="region of interest" description="Disordered" evidence="2">
    <location>
        <begin position="1756"/>
        <end position="1778"/>
    </location>
</feature>
<dbReference type="PROSITE" id="PS50082">
    <property type="entry name" value="WD_REPEATS_2"/>
    <property type="match status" value="4"/>
</dbReference>
<protein>
    <submittedName>
        <fullName evidence="5">Uncharacterized protein</fullName>
    </submittedName>
</protein>
<dbReference type="Pfam" id="PF25168">
    <property type="entry name" value="Beta-prop_WDR36-Utp21_2nd"/>
    <property type="match status" value="2"/>
</dbReference>
<feature type="repeat" description="WD" evidence="1">
    <location>
        <begin position="1208"/>
        <end position="1242"/>
    </location>
</feature>
<dbReference type="InterPro" id="IPR036322">
    <property type="entry name" value="WD40_repeat_dom_sf"/>
</dbReference>
<dbReference type="PANTHER" id="PTHR22840">
    <property type="entry name" value="WD REPEAT-CONTAINING PROTEIN 36"/>
    <property type="match status" value="1"/>
</dbReference>
<sequence length="1824" mass="202287">MASSSCSSPSSSSKFGPQMKCSTPKPVPMDDDGTEEGDHGEQLLLDRHELRILCDEHLQSGDCQTAAFWAEKLLALSIGRTLNERLPDIAHYLSVLTAAQFWQTIITLIERHDLFPKHLVFAFFHINALFHRELYSEIIALPVGYLCHWDDVPFIQPDSATYICAENDAVREPGIRQQLDTLLREKKYESRMLLLLAKTYLMVQNRPAAAGCLKHCLTANPFCSEAIHLAVDSRLITARELRAIIGSQYNQQKSGQNSSGARVIAHLLEIYDLNNESSSAPLPSSSAACVASPIGQLLANDLSVQSANAYRLYARGFVHEAYKITEAIMHEFGYYNKCFLVHVACLVHLNLVSELYLLGHRMVKLQPERETTWYTVGCYYYATGQYTTAKKFLNKCTMMNSGFGEGWLAYGHALFYMEEHEQAMNCYLRASRILEGHFEPLLYIAVEYCFANNFKLAADFLTDAAQVAGANALVLHEQASTAFMERKFAEAEQLLMHALRLLVGANNASNSSAIVVDEQQNAIDDCSDGQQQHKTVEQLMAPEVSDFWEPLYNNLGHVLRKLGRYEDAIHVHRKSLLLSGCKADAWACLGICYARLAATKCEASAPDEGGDEEGKTANKETAAKLAAQATEALNRALALKPGDDLVKTALDKVMLFEGDLIDTVFEVRENAGDKNFALCLFVMRTETNLFAPYKALGLICSSVSPAWAPPVPSRAHFHDGYVFCALDNVVAAYGLGRHFRLAFTTNALDDGTVSLLAADPYRHYACFANKTIVAVIRNRTIERCLFVDGGPPKLLLSLTDSLVVVDSADGIHLFDVRTGQPLVHLDSPESFQITAIVHPITYMNKILVGAADGRMRLWNLSAGRLVHEFPVSDAFNAPILVLEQSPAIDVIAVGLADGRIHLRNIKFDKLICTFRHDGPITALAFRTDGVDTMVSANAEGSLAIWDLNERQLLGLLPTAHSAKITWLHFVPGQPHLISAGADNRIVKWFFRTEVSLPEIDTALEGHSEPVSAIRFCAEHMIVSAGRDGHVRRFTTGTGEKRGGSVHFGKAREVKKGDLSKDRFMDVLLNPIVQIELSHGREAVWDNMICRHEHSPLVSTWSTRRGTRGAHLFCHERFTKNARFLDAVVTAMCVSCCGTFALLGHSSGHVDAWNMQSGQWKFELQRQPEQQQYQQMEDGTKMGGDGNAAVPIKQQGRNGWKKRGGAALLPAHDGAVTGLAMDLFNRHLVTGSDDGTVQFWQFRAQGAGAVLVSRLRVGDAVQQFRLDAHNSLLAVGLRGGEVGVLDVLCRRIARRFSHSSCMEWPQNARLTGLDFSSDGKWLVSADNQCFLKVWDLVTGTLIDVMRCASPCVGVAFSERNDFLATCHEGERGIYLWANKTMFLASHSMWTCAEEELHDRAMGSTMALPNTCQIGTYYEDIDDEQQQQQQLLEGEDEAVQQQQHGEDEQRSQQEEEEVMEEEREELMEARKAAGGGEEKQQDEDDENSIGTIETRVMIDEDEEDEEGEGGGAPSLSTLSLDGSAELLERAQLDPSLYTLSGLAPARWAGLPHLEHIRQRNKPKEPPKKPKAAPFFLPTVATTKGFEFDTEAMDKLKRKDGDDEAADADNAMEEEEGTSSTTAQQQQEKEEVQDEQGDEHETAVAEGMRTMLKGKRRRATTKAGDGQQQLQQLHTEWTWRLMNASTDDQLRAVFAELREMSLSGMDLHLRCLSTTAELAQFVAMLVAQMECRRDFDLAQSLLAAFLNIHHSTLWTTTNAATPPTDANSNDNGGGTVSNTTTEMNDADALLTHQMDRLHTAQRKAHDTLAKLFDDNMAMVEFVKSAIA</sequence>
<feature type="domain" description="WDR36/Utp21 C-terminal" evidence="3">
    <location>
        <begin position="1529"/>
        <end position="1820"/>
    </location>
</feature>
<feature type="compositionally biased region" description="Basic and acidic residues" evidence="2">
    <location>
        <begin position="1551"/>
        <end position="1565"/>
    </location>
</feature>
<dbReference type="SMART" id="SM00320">
    <property type="entry name" value="WD40"/>
    <property type="match status" value="8"/>
</dbReference>
<dbReference type="Pfam" id="PF25171">
    <property type="entry name" value="Beta-prop_WDR36-Utp21_1st"/>
    <property type="match status" value="1"/>
</dbReference>
<dbReference type="InterPro" id="IPR019734">
    <property type="entry name" value="TPR_rpt"/>
</dbReference>
<feature type="compositionally biased region" description="Low complexity" evidence="2">
    <location>
        <begin position="1"/>
        <end position="13"/>
    </location>
</feature>
<dbReference type="InterPro" id="IPR007319">
    <property type="entry name" value="WDR36/Utp21_C"/>
</dbReference>
<dbReference type="InterPro" id="IPR001680">
    <property type="entry name" value="WD40_rpt"/>
</dbReference>
<dbReference type="PROSITE" id="PS50294">
    <property type="entry name" value="WD_REPEATS_REGION"/>
    <property type="match status" value="1"/>
</dbReference>
<organism evidence="5 6">
    <name type="scientific">Heterodera trifolii</name>
    <dbReference type="NCBI Taxonomy" id="157864"/>
    <lineage>
        <taxon>Eukaryota</taxon>
        <taxon>Metazoa</taxon>
        <taxon>Ecdysozoa</taxon>
        <taxon>Nematoda</taxon>
        <taxon>Chromadorea</taxon>
        <taxon>Rhabditida</taxon>
        <taxon>Tylenchina</taxon>
        <taxon>Tylenchomorpha</taxon>
        <taxon>Tylenchoidea</taxon>
        <taxon>Heteroderidae</taxon>
        <taxon>Heteroderinae</taxon>
        <taxon>Heterodera</taxon>
    </lineage>
</organism>
<dbReference type="InterPro" id="IPR015943">
    <property type="entry name" value="WD40/YVTN_repeat-like_dom_sf"/>
</dbReference>
<evidence type="ECO:0000256" key="1">
    <source>
        <dbReference type="PROSITE-ProRule" id="PRU00221"/>
    </source>
</evidence>
<feature type="domain" description="WDR36/Utp21 N-terminal" evidence="4">
    <location>
        <begin position="722"/>
        <end position="990"/>
    </location>
</feature>
<gene>
    <name evidence="5" type="ORF">niasHT_001957</name>
</gene>
<dbReference type="SUPFAM" id="SSF48452">
    <property type="entry name" value="TPR-like"/>
    <property type="match status" value="1"/>
</dbReference>
<proteinExistence type="predicted"/>
<feature type="compositionally biased region" description="Acidic residues" evidence="2">
    <location>
        <begin position="1599"/>
        <end position="1614"/>
    </location>
</feature>
<evidence type="ECO:0000256" key="2">
    <source>
        <dbReference type="SAM" id="MobiDB-lite"/>
    </source>
</evidence>
<dbReference type="InterPro" id="IPR059157">
    <property type="entry name" value="WDR36-Utp21_N"/>
</dbReference>
<dbReference type="EMBL" id="JBICBT010000166">
    <property type="protein sequence ID" value="KAL3121958.1"/>
    <property type="molecule type" value="Genomic_DNA"/>
</dbReference>
<dbReference type="Pfam" id="PF04192">
    <property type="entry name" value="Utp21"/>
    <property type="match status" value="1"/>
</dbReference>
<keyword evidence="6" id="KW-1185">Reference proteome</keyword>
<feature type="region of interest" description="Disordered" evidence="2">
    <location>
        <begin position="1"/>
        <end position="39"/>
    </location>
</feature>
<evidence type="ECO:0000313" key="6">
    <source>
        <dbReference type="Proteomes" id="UP001620626"/>
    </source>
</evidence>
<feature type="compositionally biased region" description="Basic and acidic residues" evidence="2">
    <location>
        <begin position="1464"/>
        <end position="1477"/>
    </location>
</feature>
<dbReference type="Gene3D" id="1.25.40.10">
    <property type="entry name" value="Tetratricopeptide repeat domain"/>
    <property type="match status" value="1"/>
</dbReference>
<dbReference type="PANTHER" id="PTHR22840:SF12">
    <property type="entry name" value="WD REPEAT-CONTAINING PROTEIN 36"/>
    <property type="match status" value="1"/>
</dbReference>
<dbReference type="Pfam" id="PF13181">
    <property type="entry name" value="TPR_8"/>
    <property type="match status" value="2"/>
</dbReference>